<accession>A0ACC3TSB7</accession>
<reference evidence="2" key="1">
    <citation type="journal article" date="2024" name="Front. Bioeng. Biotechnol.">
        <title>Genome-scale model development and genomic sequencing of the oleaginous clade Lipomyces.</title>
        <authorList>
            <person name="Czajka J.J."/>
            <person name="Han Y."/>
            <person name="Kim J."/>
            <person name="Mondo S.J."/>
            <person name="Hofstad B.A."/>
            <person name="Robles A."/>
            <person name="Haridas S."/>
            <person name="Riley R."/>
            <person name="LaButti K."/>
            <person name="Pangilinan J."/>
            <person name="Andreopoulos W."/>
            <person name="Lipzen A."/>
            <person name="Yan J."/>
            <person name="Wang M."/>
            <person name="Ng V."/>
            <person name="Grigoriev I.V."/>
            <person name="Spatafora J.W."/>
            <person name="Magnuson J.K."/>
            <person name="Baker S.E."/>
            <person name="Pomraning K.R."/>
        </authorList>
    </citation>
    <scope>NUCLEOTIDE SEQUENCE [LARGE SCALE GENOMIC DNA]</scope>
    <source>
        <strain evidence="2">CBS 10300</strain>
    </source>
</reference>
<keyword evidence="2" id="KW-1185">Reference proteome</keyword>
<protein>
    <submittedName>
        <fullName evidence="1">Uncharacterized protein</fullName>
    </submittedName>
</protein>
<name>A0ACC3TSB7_9ASCO</name>
<dbReference type="Proteomes" id="UP001489719">
    <property type="component" value="Unassembled WGS sequence"/>
</dbReference>
<organism evidence="1 2">
    <name type="scientific">Lipomyces orientalis</name>
    <dbReference type="NCBI Taxonomy" id="1233043"/>
    <lineage>
        <taxon>Eukaryota</taxon>
        <taxon>Fungi</taxon>
        <taxon>Dikarya</taxon>
        <taxon>Ascomycota</taxon>
        <taxon>Saccharomycotina</taxon>
        <taxon>Lipomycetes</taxon>
        <taxon>Lipomycetales</taxon>
        <taxon>Lipomycetaceae</taxon>
        <taxon>Lipomyces</taxon>
    </lineage>
</organism>
<evidence type="ECO:0000313" key="2">
    <source>
        <dbReference type="Proteomes" id="UP001489719"/>
    </source>
</evidence>
<dbReference type="EMBL" id="MU970067">
    <property type="protein sequence ID" value="KAK9323033.1"/>
    <property type="molecule type" value="Genomic_DNA"/>
</dbReference>
<comment type="caution">
    <text evidence="1">The sequence shown here is derived from an EMBL/GenBank/DDBJ whole genome shotgun (WGS) entry which is preliminary data.</text>
</comment>
<gene>
    <name evidence="1" type="ORF">V1517DRAFT_114317</name>
</gene>
<evidence type="ECO:0000313" key="1">
    <source>
        <dbReference type="EMBL" id="KAK9323033.1"/>
    </source>
</evidence>
<sequence>MAASREVANDGGAGVSITGDVDISRLLEQNIALHKLVSDQQATISEWKARVTQASKISEHYKEQLFSIESERDQLREAVNNLEGQLRALSTRDGAVARKSTGRVNGHLASSNELAQAAHIVDIFPSATVAAQSASSVESINHSEAEMNLAARCSSDDFTDRITIKQPSTGTATVQLEDMLSTSSSHKSLDLPTEGLAKAINHALGNSNISLSIGNGSSSSYTTAGETEPRGSPILSSMSEPVPTVVKPTTIKEKDMAWPEVQNQQTDGLHSRTTSSAFSFEATAQDEYAIQWASRADRNSTSSIEYVDDYGEEDEKGEDESQMATPTLESRDVLGSNSLPRSSTSKLTTTEFPKRVQSYFPTGFADRTSSVNTGLGVAGIEDRDFPVATNAVDTESAPPLSYIVKTDAYDDNSSKSPQSTEPSDSPVYFPPSSPATLRSRSSTIPAAVIFPPQSAASYYDNAPLLQPTSVLLITAENLPTIAVSVVSSRVRNLQKVKSKLDDPIIILSIRDRSTDKEWWKVSKALTNLVALDSTLRTELGNFVIPRLPDRTLFASLAPPKVDMRRKMLEDYFSAVMSIPALHDDKKAAVLFGEFLSTDIIDPMAMADTGVRKEGYLTKRGKNFGGWKMRYFVLDSPELQYYESAGGAHLGTVRLDLADIIKHDACHETEDSKVYRHSFQILERKRQDSVAVTKHILCAENDDERDDWVDALLEFVEPHAVKSSDTHSIVSTVGPVAELSSSSSAASVVITSPKKKLPIGLSLASSMSRKKRMDLEKTDTDSTVGYGEYPQSNMSSSSLNEQSPSPPGSARSVVSASAPLSAHFNKVLPPAVPQSHEWSNAEDRELEKDLKKQKKRSFFSLKKDPWSDRSPSPTPMQLADQVKSQQQHQLDNRKFLQLDFDSFQQSPIYEYRASVSRPFSTDEPVNRELPQNYDDDDKYKGEIVRGGIKSINSTIVVGVFGITLAQAIEISYIAKGDVKLPSVVYRCIEYLDSKDAAKEEGIFRLSGSSTVIRALKERFNTDADVNLVEDGVNYDVHAVAGLLKLYLRELPTNVLTEDLKAEFVQSIEIQNRQSRLDMFYVLLRQLPPENYSLLKALSRFLIKIVEKSNQNKMNVRNIGIVFAPTLNISNALVQIFIADYSLLFIDRKSRHS</sequence>
<proteinExistence type="predicted"/>